<dbReference type="AlphaFoldDB" id="A0A369J8K0"/>
<proteinExistence type="predicted"/>
<dbReference type="EMBL" id="LUEZ02000138">
    <property type="protein sequence ID" value="RDB15784.1"/>
    <property type="molecule type" value="Genomic_DNA"/>
</dbReference>
<dbReference type="InParanoid" id="A0A369J8K0"/>
<protein>
    <submittedName>
        <fullName evidence="1">Uncharacterized protein</fullName>
    </submittedName>
</protein>
<evidence type="ECO:0000313" key="2">
    <source>
        <dbReference type="Proteomes" id="UP000076154"/>
    </source>
</evidence>
<accession>A0A369J8K0</accession>
<dbReference type="Proteomes" id="UP000076154">
    <property type="component" value="Unassembled WGS sequence"/>
</dbReference>
<keyword evidence="2" id="KW-1185">Reference proteome</keyword>
<evidence type="ECO:0000313" key="1">
    <source>
        <dbReference type="EMBL" id="RDB15784.1"/>
    </source>
</evidence>
<sequence length="31" mass="3619">MQPIPSLPQSLLSAMEFFWDWGIWGWGSGFF</sequence>
<reference evidence="1" key="1">
    <citation type="submission" date="2018-04" db="EMBL/GenBank/DDBJ databases">
        <title>Whole genome sequencing of Hypsizygus marmoreus.</title>
        <authorList>
            <person name="Choi I.-G."/>
            <person name="Min B."/>
            <person name="Kim J.-G."/>
            <person name="Kim S."/>
            <person name="Oh Y.-L."/>
            <person name="Kong W.-S."/>
            <person name="Park H."/>
            <person name="Jeong J."/>
            <person name="Song E.-S."/>
        </authorList>
    </citation>
    <scope>NUCLEOTIDE SEQUENCE [LARGE SCALE GENOMIC DNA]</scope>
    <source>
        <strain evidence="1">51987-8</strain>
    </source>
</reference>
<name>A0A369J8K0_HYPMA</name>
<gene>
    <name evidence="1" type="ORF">Hypma_003749</name>
</gene>
<comment type="caution">
    <text evidence="1">The sequence shown here is derived from an EMBL/GenBank/DDBJ whole genome shotgun (WGS) entry which is preliminary data.</text>
</comment>
<organism evidence="1 2">
    <name type="scientific">Hypsizygus marmoreus</name>
    <name type="common">White beech mushroom</name>
    <name type="synonym">Agaricus marmoreus</name>
    <dbReference type="NCBI Taxonomy" id="39966"/>
    <lineage>
        <taxon>Eukaryota</taxon>
        <taxon>Fungi</taxon>
        <taxon>Dikarya</taxon>
        <taxon>Basidiomycota</taxon>
        <taxon>Agaricomycotina</taxon>
        <taxon>Agaricomycetes</taxon>
        <taxon>Agaricomycetidae</taxon>
        <taxon>Agaricales</taxon>
        <taxon>Tricholomatineae</taxon>
        <taxon>Lyophyllaceae</taxon>
        <taxon>Hypsizygus</taxon>
    </lineage>
</organism>